<dbReference type="RefSeq" id="WP_092561252.1">
    <property type="nucleotide sequence ID" value="NZ_FOYZ01000009.1"/>
</dbReference>
<evidence type="ECO:0000256" key="3">
    <source>
        <dbReference type="RuleBase" id="RU000363"/>
    </source>
</evidence>
<gene>
    <name evidence="5" type="ORF">SAMN05661086_02490</name>
</gene>
<dbReference type="Proteomes" id="UP000199659">
    <property type="component" value="Unassembled WGS sequence"/>
</dbReference>
<sequence length="244" mass="27499">MNQMQETSYKEKKQIAIVTGASSGIGLEISRQIVSLGYSVFGFGRDFTKTSYSSPQFHPISMDLTNIHELQEKIKELKREYRIFILVNNAGIGYFGLHEELNPLKIHEMVTLNVEVPFVLTQLLLRDLKREAGFLFNISSITAKKNNPHGCAYGATKAALTSFSSSLFEEARKYGVTVTAVHPDMTKSNFYRNADFKESEETDCHILAEEVADFVSLTLKLRSGLCLSDVTIQPQKHRLAKRIL</sequence>
<dbReference type="OrthoDB" id="9808814at2"/>
<reference evidence="5 6" key="1">
    <citation type="submission" date="2016-10" db="EMBL/GenBank/DDBJ databases">
        <authorList>
            <person name="de Groot N.N."/>
        </authorList>
    </citation>
    <scope>NUCLEOTIDE SEQUENCE [LARGE SCALE GENOMIC DNA]</scope>
    <source>
        <strain evidence="5 6">743A</strain>
    </source>
</reference>
<evidence type="ECO:0000313" key="5">
    <source>
        <dbReference type="EMBL" id="SFR91719.1"/>
    </source>
</evidence>
<dbReference type="PANTHER" id="PTHR42901:SF1">
    <property type="entry name" value="ALCOHOL DEHYDROGENASE"/>
    <property type="match status" value="1"/>
</dbReference>
<comment type="similarity">
    <text evidence="1 3">Belongs to the short-chain dehydrogenases/reductases (SDR) family.</text>
</comment>
<name>A0A1I6KKK0_9FIRM</name>
<dbReference type="STRING" id="37658.SAMN05661086_02490"/>
<feature type="coiled-coil region" evidence="4">
    <location>
        <begin position="60"/>
        <end position="87"/>
    </location>
</feature>
<dbReference type="SUPFAM" id="SSF51735">
    <property type="entry name" value="NAD(P)-binding Rossmann-fold domains"/>
    <property type="match status" value="1"/>
</dbReference>
<proteinExistence type="inferred from homology"/>
<evidence type="ECO:0000313" key="6">
    <source>
        <dbReference type="Proteomes" id="UP000199659"/>
    </source>
</evidence>
<evidence type="ECO:0000256" key="1">
    <source>
        <dbReference type="ARBA" id="ARBA00006484"/>
    </source>
</evidence>
<dbReference type="AlphaFoldDB" id="A0A1I6KKK0"/>
<evidence type="ECO:0008006" key="7">
    <source>
        <dbReference type="Google" id="ProtNLM"/>
    </source>
</evidence>
<keyword evidence="6" id="KW-1185">Reference proteome</keyword>
<dbReference type="CDD" id="cd05233">
    <property type="entry name" value="SDR_c"/>
    <property type="match status" value="1"/>
</dbReference>
<protein>
    <recommendedName>
        <fullName evidence="7">Short-chain dehydrogenase</fullName>
    </recommendedName>
</protein>
<dbReference type="Gene3D" id="3.40.50.720">
    <property type="entry name" value="NAD(P)-binding Rossmann-like Domain"/>
    <property type="match status" value="1"/>
</dbReference>
<dbReference type="InterPro" id="IPR036291">
    <property type="entry name" value="NAD(P)-bd_dom_sf"/>
</dbReference>
<dbReference type="GO" id="GO:0016491">
    <property type="term" value="F:oxidoreductase activity"/>
    <property type="evidence" value="ECO:0007669"/>
    <property type="project" value="UniProtKB-KW"/>
</dbReference>
<dbReference type="InterPro" id="IPR002347">
    <property type="entry name" value="SDR_fam"/>
</dbReference>
<organism evidence="5 6">
    <name type="scientific">Anaeromicropila populeti</name>
    <dbReference type="NCBI Taxonomy" id="37658"/>
    <lineage>
        <taxon>Bacteria</taxon>
        <taxon>Bacillati</taxon>
        <taxon>Bacillota</taxon>
        <taxon>Clostridia</taxon>
        <taxon>Lachnospirales</taxon>
        <taxon>Lachnospiraceae</taxon>
        <taxon>Anaeromicropila</taxon>
    </lineage>
</organism>
<accession>A0A1I6KKK0</accession>
<dbReference type="Pfam" id="PF00106">
    <property type="entry name" value="adh_short"/>
    <property type="match status" value="1"/>
</dbReference>
<evidence type="ECO:0000256" key="2">
    <source>
        <dbReference type="ARBA" id="ARBA00023002"/>
    </source>
</evidence>
<evidence type="ECO:0000256" key="4">
    <source>
        <dbReference type="SAM" id="Coils"/>
    </source>
</evidence>
<dbReference type="PRINTS" id="PR00080">
    <property type="entry name" value="SDRFAMILY"/>
</dbReference>
<dbReference type="PANTHER" id="PTHR42901">
    <property type="entry name" value="ALCOHOL DEHYDROGENASE"/>
    <property type="match status" value="1"/>
</dbReference>
<keyword evidence="2" id="KW-0560">Oxidoreductase</keyword>
<keyword evidence="4" id="KW-0175">Coiled coil</keyword>
<dbReference type="PRINTS" id="PR00081">
    <property type="entry name" value="GDHRDH"/>
</dbReference>
<dbReference type="EMBL" id="FOYZ01000009">
    <property type="protein sequence ID" value="SFR91719.1"/>
    <property type="molecule type" value="Genomic_DNA"/>
</dbReference>